<sequence length="796" mass="90423">MTLKELTYKVGKPQIRSNVKSIFYFQSVNLVAKNLNLTGSDNVVATMFILDLVNAVFNGNNTFYYNEGEHGGGLAMNGSNLTITKGSILTFNNNNAFYYGGAMYINTTHFNTALICNGSINFTNNHARLAGQSIYTTDTNINIDLFEKCFEAPLENIATAPVEFNATIILNHHPFFPGQFIFLNISLVDGLGNPGTCIAEVSLKCKNAKTGEFVFCERLYPNIGLQLFGPNYVYLYGKSKMCIQIHEILCPFDSMVACIKNGYWTNANITIKCPYPLCDSTHLQNTPETQICQQYYGQKVIVLPQSPDDQCSTNRGVFQFMIALFILAAVRIKLEIGAGFIYGPLIFLAILGQMPFGYYSQYHVLKVIVSSITSVYLVNLEIFVWIILLLLVGMGRCCPRLLDKIQDSPMQAICLLMMLSFWSMTSTSIHMLRPLKIGTSWYTAQDPYAKYFEGDHIIVGLAAIAIITLAILPFISVLAMSNFELPSRIFRLHRFKPLFDEFQSCYLDKHLWIILLLLVGMGRCCPHLDKIQDSPMQAICLLMMLSFWSMTDSSIHMLEPLIIGDSWYTAEDPYAKYFGRDHIIVGLAAIAIISLAILPFISVLAMSNFELSSRIFRLHRFKPIFDEFQSCYVDKHRWYCVVYYISFILYLILVFAGNPLGPQLLLVLLLSLHFVVQPYKKHILNVIDMLLLLDLLVLYSLLEREEELENRKTIYTSVLVHMMTLIPLLYMVVGSIGIFCLQCKHRLKIKSSRFGIQWRTSQSQPSKSIRRTELIMDDDKGEREPLIGIIQDDEED</sequence>
<accession>A0A1X7UYM3</accession>
<dbReference type="AlphaFoldDB" id="A0A1X7UYM3"/>
<feature type="transmembrane region" description="Helical" evidence="1">
    <location>
        <begin position="714"/>
        <end position="741"/>
    </location>
</feature>
<feature type="transmembrane region" description="Helical" evidence="1">
    <location>
        <begin position="683"/>
        <end position="702"/>
    </location>
</feature>
<feature type="transmembrane region" description="Helical" evidence="1">
    <location>
        <begin position="457"/>
        <end position="481"/>
    </location>
</feature>
<proteinExistence type="predicted"/>
<feature type="transmembrane region" description="Helical" evidence="1">
    <location>
        <begin position="341"/>
        <end position="361"/>
    </location>
</feature>
<name>A0A1X7UYM3_AMPQE</name>
<reference evidence="2" key="1">
    <citation type="submission" date="2017-05" db="UniProtKB">
        <authorList>
            <consortium name="EnsemblMetazoa"/>
        </authorList>
    </citation>
    <scope>IDENTIFICATION</scope>
</reference>
<keyword evidence="1" id="KW-1133">Transmembrane helix</keyword>
<evidence type="ECO:0000313" key="2">
    <source>
        <dbReference type="EnsemblMetazoa" id="Aqu2.1.33070_001"/>
    </source>
</evidence>
<dbReference type="EnsemblMetazoa" id="Aqu2.1.33070_001">
    <property type="protein sequence ID" value="Aqu2.1.33070_001"/>
    <property type="gene ID" value="Aqu2.1.33070"/>
</dbReference>
<organism evidence="2">
    <name type="scientific">Amphimedon queenslandica</name>
    <name type="common">Sponge</name>
    <dbReference type="NCBI Taxonomy" id="400682"/>
    <lineage>
        <taxon>Eukaryota</taxon>
        <taxon>Metazoa</taxon>
        <taxon>Porifera</taxon>
        <taxon>Demospongiae</taxon>
        <taxon>Heteroscleromorpha</taxon>
        <taxon>Haplosclerida</taxon>
        <taxon>Niphatidae</taxon>
        <taxon>Amphimedon</taxon>
    </lineage>
</organism>
<feature type="transmembrane region" description="Helical" evidence="1">
    <location>
        <begin position="413"/>
        <end position="432"/>
    </location>
</feature>
<feature type="transmembrane region" description="Helical" evidence="1">
    <location>
        <begin position="583"/>
        <end position="607"/>
    </location>
</feature>
<protein>
    <submittedName>
        <fullName evidence="2">Uncharacterized protein</fullName>
    </submittedName>
</protein>
<feature type="transmembrane region" description="Helical" evidence="1">
    <location>
        <begin position="367"/>
        <end position="392"/>
    </location>
</feature>
<keyword evidence="1" id="KW-0812">Transmembrane</keyword>
<keyword evidence="1" id="KW-0472">Membrane</keyword>
<dbReference type="InParanoid" id="A0A1X7UYM3"/>
<evidence type="ECO:0000256" key="1">
    <source>
        <dbReference type="SAM" id="Phobius"/>
    </source>
</evidence>